<keyword evidence="7 10" id="KW-0067">ATP-binding</keyword>
<feature type="binding site" evidence="10">
    <location>
        <begin position="17"/>
        <end position="24"/>
    </location>
    <ligand>
        <name>ATP</name>
        <dbReference type="ChEBI" id="CHEBI:30616"/>
    </ligand>
</feature>
<organism evidence="14 15">
    <name type="scientific">Povalibacter uvarum</name>
    <dbReference type="NCBI Taxonomy" id="732238"/>
    <lineage>
        <taxon>Bacteria</taxon>
        <taxon>Pseudomonadati</taxon>
        <taxon>Pseudomonadota</taxon>
        <taxon>Gammaproteobacteria</taxon>
        <taxon>Steroidobacterales</taxon>
        <taxon>Steroidobacteraceae</taxon>
        <taxon>Povalibacter</taxon>
    </lineage>
</organism>
<evidence type="ECO:0000256" key="12">
    <source>
        <dbReference type="RuleBase" id="RU003784"/>
    </source>
</evidence>
<sequence>MKDDRAKPQGPVVLLMGPTGAGKTDLALHLAARWPIDIVSVDSAMVYRGMNIGTGKPSPDVLRRFPHRLVDILDPAEAYSAGQFVRDARQAIQESHGSGRIPLLVGGTMLYFRALRQGLAELPTANPELRSAIDAEAAERGWPAMHAELARIDPVSAARIQPNDGQRIQRALEVFRLTGRTLTDFHAATVTPEPGLRFISYAWVPGDRDRLYDAIARRFAAMMEAGLLAEVGDLHRREDLHSRLPSIRSVGYRQLWEHLEGTVPLQQAITNAIVATRHLARRQLVWLRADADVKWIDALESSASALMEREIDSISNVRGSA</sequence>
<dbReference type="GO" id="GO:0005524">
    <property type="term" value="F:ATP binding"/>
    <property type="evidence" value="ECO:0007669"/>
    <property type="project" value="UniProtKB-UniRule"/>
</dbReference>
<evidence type="ECO:0000256" key="11">
    <source>
        <dbReference type="RuleBase" id="RU003783"/>
    </source>
</evidence>
<keyword evidence="6 10" id="KW-0547">Nucleotide-binding</keyword>
<evidence type="ECO:0000256" key="1">
    <source>
        <dbReference type="ARBA" id="ARBA00001946"/>
    </source>
</evidence>
<feature type="site" description="Interaction with substrate tRNA" evidence="10">
    <location>
        <position position="108"/>
    </location>
</feature>
<feature type="region of interest" description="Interaction with substrate tRNA" evidence="10">
    <location>
        <begin position="166"/>
        <end position="170"/>
    </location>
</feature>
<protein>
    <recommendedName>
        <fullName evidence="10">tRNA dimethylallyltransferase</fullName>
        <ecNumber evidence="10">2.5.1.75</ecNumber>
    </recommendedName>
    <alternativeName>
        <fullName evidence="10">Dimethylallyl diphosphate:tRNA dimethylallyltransferase</fullName>
        <shortName evidence="10">DMAPP:tRNA dimethylallyltransferase</shortName>
        <shortName evidence="10">DMATase</shortName>
    </alternativeName>
    <alternativeName>
        <fullName evidence="10">Isopentenyl-diphosphate:tRNA isopentenyltransferase</fullName>
        <shortName evidence="10">IPP transferase</shortName>
        <shortName evidence="10">IPPT</shortName>
        <shortName evidence="10">IPTase</shortName>
    </alternativeName>
</protein>
<comment type="function">
    <text evidence="2 10 12">Catalyzes the transfer of a dimethylallyl group onto the adenine at position 37 in tRNAs that read codons beginning with uridine, leading to the formation of N6-(dimethylallyl)adenosine (i(6)A).</text>
</comment>
<dbReference type="Gene3D" id="3.40.50.300">
    <property type="entry name" value="P-loop containing nucleotide triphosphate hydrolases"/>
    <property type="match status" value="1"/>
</dbReference>
<reference evidence="14 15" key="1">
    <citation type="submission" date="2020-08" db="EMBL/GenBank/DDBJ databases">
        <title>Genomic Encyclopedia of Type Strains, Phase IV (KMG-IV): sequencing the most valuable type-strain genomes for metagenomic binning, comparative biology and taxonomic classification.</title>
        <authorList>
            <person name="Goeker M."/>
        </authorList>
    </citation>
    <scope>NUCLEOTIDE SEQUENCE [LARGE SCALE GENOMIC DNA]</scope>
    <source>
        <strain evidence="14 15">DSM 26723</strain>
    </source>
</reference>
<accession>A0A841HEB2</accession>
<comment type="cofactor">
    <cofactor evidence="1 10">
        <name>Mg(2+)</name>
        <dbReference type="ChEBI" id="CHEBI:18420"/>
    </cofactor>
</comment>
<evidence type="ECO:0000256" key="8">
    <source>
        <dbReference type="ARBA" id="ARBA00022842"/>
    </source>
</evidence>
<dbReference type="SUPFAM" id="SSF52540">
    <property type="entry name" value="P-loop containing nucleoside triphosphate hydrolases"/>
    <property type="match status" value="1"/>
</dbReference>
<evidence type="ECO:0000256" key="10">
    <source>
        <dbReference type="HAMAP-Rule" id="MF_00185"/>
    </source>
</evidence>
<dbReference type="EMBL" id="JACHHZ010000001">
    <property type="protein sequence ID" value="MBB6091461.1"/>
    <property type="molecule type" value="Genomic_DNA"/>
</dbReference>
<evidence type="ECO:0000256" key="7">
    <source>
        <dbReference type="ARBA" id="ARBA00022840"/>
    </source>
</evidence>
<dbReference type="NCBIfam" id="TIGR00174">
    <property type="entry name" value="miaA"/>
    <property type="match status" value="1"/>
</dbReference>
<evidence type="ECO:0000256" key="6">
    <source>
        <dbReference type="ARBA" id="ARBA00022741"/>
    </source>
</evidence>
<evidence type="ECO:0000256" key="5">
    <source>
        <dbReference type="ARBA" id="ARBA00022694"/>
    </source>
</evidence>
<feature type="region of interest" description="Interaction with substrate tRNA" evidence="10">
    <location>
        <begin position="42"/>
        <end position="45"/>
    </location>
</feature>
<keyword evidence="15" id="KW-1185">Reference proteome</keyword>
<evidence type="ECO:0000256" key="9">
    <source>
        <dbReference type="ARBA" id="ARBA00049563"/>
    </source>
</evidence>
<dbReference type="GO" id="GO:0006400">
    <property type="term" value="P:tRNA modification"/>
    <property type="evidence" value="ECO:0007669"/>
    <property type="project" value="TreeGrafter"/>
</dbReference>
<dbReference type="InterPro" id="IPR018022">
    <property type="entry name" value="IPT"/>
</dbReference>
<dbReference type="HAMAP" id="MF_00185">
    <property type="entry name" value="IPP_trans"/>
    <property type="match status" value="1"/>
</dbReference>
<feature type="binding site" evidence="10">
    <location>
        <begin position="19"/>
        <end position="24"/>
    </location>
    <ligand>
        <name>substrate</name>
    </ligand>
</feature>
<keyword evidence="5 10" id="KW-0819">tRNA processing</keyword>
<keyword evidence="4 10" id="KW-0808">Transferase</keyword>
<comment type="similarity">
    <text evidence="3 10 13">Belongs to the IPP transferase family.</text>
</comment>
<evidence type="ECO:0000256" key="2">
    <source>
        <dbReference type="ARBA" id="ARBA00003213"/>
    </source>
</evidence>
<dbReference type="AlphaFoldDB" id="A0A841HEB2"/>
<comment type="caution">
    <text evidence="10">Lacks conserved residue(s) required for the propagation of feature annotation.</text>
</comment>
<dbReference type="PANTHER" id="PTHR11088:SF60">
    <property type="entry name" value="TRNA DIMETHYLALLYLTRANSFERASE"/>
    <property type="match status" value="1"/>
</dbReference>
<evidence type="ECO:0000313" key="14">
    <source>
        <dbReference type="EMBL" id="MBB6091461.1"/>
    </source>
</evidence>
<evidence type="ECO:0000313" key="15">
    <source>
        <dbReference type="Proteomes" id="UP000588068"/>
    </source>
</evidence>
<dbReference type="Pfam" id="PF01715">
    <property type="entry name" value="IPPT"/>
    <property type="match status" value="1"/>
</dbReference>
<feature type="site" description="Interaction with substrate tRNA" evidence="10">
    <location>
        <position position="130"/>
    </location>
</feature>
<comment type="caution">
    <text evidence="14">The sequence shown here is derived from an EMBL/GenBank/DDBJ whole genome shotgun (WGS) entry which is preliminary data.</text>
</comment>
<dbReference type="InterPro" id="IPR027417">
    <property type="entry name" value="P-loop_NTPase"/>
</dbReference>
<evidence type="ECO:0000256" key="13">
    <source>
        <dbReference type="RuleBase" id="RU003785"/>
    </source>
</evidence>
<dbReference type="RefSeq" id="WP_184329258.1">
    <property type="nucleotide sequence ID" value="NZ_JACHHZ010000001.1"/>
</dbReference>
<name>A0A841HEB2_9GAMM</name>
<gene>
    <name evidence="10" type="primary">miaA</name>
    <name evidence="14" type="ORF">HNQ60_000307</name>
</gene>
<comment type="subunit">
    <text evidence="10">Monomer.</text>
</comment>
<dbReference type="FunFam" id="1.10.20.140:FF:000001">
    <property type="entry name" value="tRNA dimethylallyltransferase"/>
    <property type="match status" value="1"/>
</dbReference>
<dbReference type="GO" id="GO:0052381">
    <property type="term" value="F:tRNA dimethylallyltransferase activity"/>
    <property type="evidence" value="ECO:0007669"/>
    <property type="project" value="UniProtKB-UniRule"/>
</dbReference>
<dbReference type="Proteomes" id="UP000588068">
    <property type="component" value="Unassembled WGS sequence"/>
</dbReference>
<evidence type="ECO:0000256" key="4">
    <source>
        <dbReference type="ARBA" id="ARBA00022679"/>
    </source>
</evidence>
<dbReference type="EC" id="2.5.1.75" evidence="10"/>
<evidence type="ECO:0000256" key="3">
    <source>
        <dbReference type="ARBA" id="ARBA00005842"/>
    </source>
</evidence>
<dbReference type="InterPro" id="IPR039657">
    <property type="entry name" value="Dimethylallyltransferase"/>
</dbReference>
<proteinExistence type="inferred from homology"/>
<keyword evidence="8 10" id="KW-0460">Magnesium</keyword>
<dbReference type="Gene3D" id="1.10.20.140">
    <property type="match status" value="1"/>
</dbReference>
<dbReference type="PANTHER" id="PTHR11088">
    <property type="entry name" value="TRNA DIMETHYLALLYLTRANSFERASE"/>
    <property type="match status" value="1"/>
</dbReference>
<comment type="catalytic activity">
    <reaction evidence="9 10 11">
        <text>adenosine(37) in tRNA + dimethylallyl diphosphate = N(6)-dimethylallyladenosine(37) in tRNA + diphosphate</text>
        <dbReference type="Rhea" id="RHEA:26482"/>
        <dbReference type="Rhea" id="RHEA-COMP:10162"/>
        <dbReference type="Rhea" id="RHEA-COMP:10375"/>
        <dbReference type="ChEBI" id="CHEBI:33019"/>
        <dbReference type="ChEBI" id="CHEBI:57623"/>
        <dbReference type="ChEBI" id="CHEBI:74411"/>
        <dbReference type="ChEBI" id="CHEBI:74415"/>
        <dbReference type="EC" id="2.5.1.75"/>
    </reaction>
</comment>